<dbReference type="Proteomes" id="UP000279306">
    <property type="component" value="Chromosome"/>
</dbReference>
<keyword evidence="4" id="KW-1185">Reference proteome</keyword>
<evidence type="ECO:0000259" key="1">
    <source>
        <dbReference type="Pfam" id="PF13622"/>
    </source>
</evidence>
<accession>A0A448IU00</accession>
<dbReference type="STRING" id="1791.GCA_001049355_03817"/>
<dbReference type="InterPro" id="IPR049450">
    <property type="entry name" value="ACOT8-like_C"/>
</dbReference>
<dbReference type="Gene3D" id="2.40.160.210">
    <property type="entry name" value="Acyl-CoA thioesterase, double hotdog domain"/>
    <property type="match status" value="1"/>
</dbReference>
<reference evidence="3 4" key="1">
    <citation type="submission" date="2018-12" db="EMBL/GenBank/DDBJ databases">
        <authorList>
            <consortium name="Pathogen Informatics"/>
        </authorList>
    </citation>
    <scope>NUCLEOTIDE SEQUENCE [LARGE SCALE GENOMIC DNA]</scope>
    <source>
        <strain evidence="3 4">NCTC10437</strain>
    </source>
</reference>
<dbReference type="Pfam" id="PF13622">
    <property type="entry name" value="4HBT_3"/>
    <property type="match status" value="1"/>
</dbReference>
<dbReference type="AlphaFoldDB" id="A0A448IU00"/>
<evidence type="ECO:0000259" key="2">
    <source>
        <dbReference type="Pfam" id="PF20789"/>
    </source>
</evidence>
<feature type="domain" description="Acyl-CoA thioesterase-like C-terminal" evidence="2">
    <location>
        <begin position="181"/>
        <end position="264"/>
    </location>
</feature>
<protein>
    <submittedName>
        <fullName evidence="3">Protein of uncharacterized function (DUF3705)</fullName>
    </submittedName>
</protein>
<name>A0A448IU00_MYCAU</name>
<dbReference type="InterPro" id="IPR042171">
    <property type="entry name" value="Acyl-CoA_hotdog"/>
</dbReference>
<dbReference type="SUPFAM" id="SSF54637">
    <property type="entry name" value="Thioesterase/thiol ester dehydrase-isomerase"/>
    <property type="match status" value="2"/>
</dbReference>
<dbReference type="KEGG" id="mauu:NCTC10437_03250"/>
<proteinExistence type="predicted"/>
<evidence type="ECO:0000313" key="4">
    <source>
        <dbReference type="Proteomes" id="UP000279306"/>
    </source>
</evidence>
<dbReference type="InterPro" id="IPR029069">
    <property type="entry name" value="HotDog_dom_sf"/>
</dbReference>
<feature type="domain" description="Acyl-CoA thioesterase-like N-terminal HotDog" evidence="1">
    <location>
        <begin position="47"/>
        <end position="127"/>
    </location>
</feature>
<evidence type="ECO:0000313" key="3">
    <source>
        <dbReference type="EMBL" id="VEG55911.1"/>
    </source>
</evidence>
<sequence>MRRYPAARGGWARGLLKGVQHTIEDVDHPAHFTRAGHGFMPTRFAQSHWGDDHLNGPAIVGLVARELEKQCGSPEFRPARLTVDLFRAARNALTTLDVTVVRDGRRVRSAECDVVQGDRVVARATLVQYRPSAPPPGTLWHSPQTFPATPQPDATIAPFVGSDDVGWTRSPAEHQNASRKRFFNDGIRVVAGEPNSPFVCAATVAEATSLVTNLGTDGVGYINGDMTLALSRLPADDWIGIQADSHHAADGLAVGTATLFDSQGPFGAGLTTALANPAAQIDFATRQFRLGDISYE</sequence>
<dbReference type="InterPro" id="IPR049449">
    <property type="entry name" value="TesB_ACOT8-like_N"/>
</dbReference>
<organism evidence="3 4">
    <name type="scientific">Mycolicibacterium aurum</name>
    <name type="common">Mycobacterium aurum</name>
    <dbReference type="NCBI Taxonomy" id="1791"/>
    <lineage>
        <taxon>Bacteria</taxon>
        <taxon>Bacillati</taxon>
        <taxon>Actinomycetota</taxon>
        <taxon>Actinomycetes</taxon>
        <taxon>Mycobacteriales</taxon>
        <taxon>Mycobacteriaceae</taxon>
        <taxon>Mycolicibacterium</taxon>
    </lineage>
</organism>
<dbReference type="EMBL" id="LR134356">
    <property type="protein sequence ID" value="VEG55911.1"/>
    <property type="molecule type" value="Genomic_DNA"/>
</dbReference>
<gene>
    <name evidence="3" type="ORF">NCTC10437_03250</name>
</gene>
<dbReference type="Pfam" id="PF20789">
    <property type="entry name" value="4HBT_3C"/>
    <property type="match status" value="1"/>
</dbReference>